<dbReference type="HOGENOM" id="CLU_906298_0_0_1"/>
<feature type="compositionally biased region" description="Polar residues" evidence="1">
    <location>
        <begin position="263"/>
        <end position="272"/>
    </location>
</feature>
<evidence type="ECO:0000313" key="2">
    <source>
        <dbReference type="EMBL" id="EPE03825.1"/>
    </source>
</evidence>
<name>S3CT10_OPHP1</name>
<dbReference type="AlphaFoldDB" id="S3CT10"/>
<feature type="region of interest" description="Disordered" evidence="1">
    <location>
        <begin position="259"/>
        <end position="288"/>
    </location>
</feature>
<organism evidence="2 3">
    <name type="scientific">Ophiostoma piceae (strain UAMH 11346)</name>
    <name type="common">Sap stain fungus</name>
    <dbReference type="NCBI Taxonomy" id="1262450"/>
    <lineage>
        <taxon>Eukaryota</taxon>
        <taxon>Fungi</taxon>
        <taxon>Dikarya</taxon>
        <taxon>Ascomycota</taxon>
        <taxon>Pezizomycotina</taxon>
        <taxon>Sordariomycetes</taxon>
        <taxon>Sordariomycetidae</taxon>
        <taxon>Ophiostomatales</taxon>
        <taxon>Ophiostomataceae</taxon>
        <taxon>Ophiostoma</taxon>
    </lineage>
</organism>
<feature type="region of interest" description="Disordered" evidence="1">
    <location>
        <begin position="80"/>
        <end position="121"/>
    </location>
</feature>
<evidence type="ECO:0000256" key="1">
    <source>
        <dbReference type="SAM" id="MobiDB-lite"/>
    </source>
</evidence>
<dbReference type="eggNOG" id="ENOG502R72G">
    <property type="taxonomic scope" value="Eukaryota"/>
</dbReference>
<reference evidence="2 3" key="1">
    <citation type="journal article" date="2013" name="BMC Genomics">
        <title>The genome and transcriptome of the pine saprophyte Ophiostoma piceae, and a comparison with the bark beetle-associated pine pathogen Grosmannia clavigera.</title>
        <authorList>
            <person name="Haridas S."/>
            <person name="Wang Y."/>
            <person name="Lim L."/>
            <person name="Massoumi Alamouti S."/>
            <person name="Jackman S."/>
            <person name="Docking R."/>
            <person name="Robertson G."/>
            <person name="Birol I."/>
            <person name="Bohlmann J."/>
            <person name="Breuil C."/>
        </authorList>
    </citation>
    <scope>NUCLEOTIDE SEQUENCE [LARGE SCALE GENOMIC DNA]</scope>
    <source>
        <strain evidence="2 3">UAMH 11346</strain>
    </source>
</reference>
<dbReference type="VEuPathDB" id="FungiDB:F503_01715"/>
<proteinExistence type="predicted"/>
<accession>S3CT10</accession>
<dbReference type="EMBL" id="KE148164">
    <property type="protein sequence ID" value="EPE03825.1"/>
    <property type="molecule type" value="Genomic_DNA"/>
</dbReference>
<evidence type="ECO:0000313" key="3">
    <source>
        <dbReference type="Proteomes" id="UP000016923"/>
    </source>
</evidence>
<protein>
    <submittedName>
        <fullName evidence="2">Uncharacterized protein</fullName>
    </submittedName>
</protein>
<dbReference type="Proteomes" id="UP000016923">
    <property type="component" value="Unassembled WGS sequence"/>
</dbReference>
<dbReference type="OrthoDB" id="5237402at2759"/>
<sequence length="332" mass="35727">MIITTTHPFDSSRVLTPMVTGILPVCKPVVARGQVYCGNDFRQRAVAWFMAEKTRAADADSFVAVAEVAVAQEKIVTKVDTGKKTKRSTTPTRVQPARAAKRKAVDPGENNSSDSKDSIAPPKKRLRIILTKAPAVVRTPIPTTSYTLSSVYTNATPSQFQAGLDIVLDTKQAALTSGCHWSTSLYLSPSPSVSPTVTLDLSGSSSSSSCSCSSSSLLSKTSGYSTPRSAWCPIVAEPLACVDRAYCLHSIGRLTPEPMSCSEKMTTTSTLSRPPAPEAAMLPPWTPPPEIVLNTRAKEFAEMRHVQERTVEFGGLRFAVDVCDGSVRVWMV</sequence>
<gene>
    <name evidence="2" type="ORF">F503_01715</name>
</gene>
<keyword evidence="3" id="KW-1185">Reference proteome</keyword>